<dbReference type="EMBL" id="QJKJ01002161">
    <property type="protein sequence ID" value="RDY04016.1"/>
    <property type="molecule type" value="Genomic_DNA"/>
</dbReference>
<dbReference type="InterPro" id="IPR043502">
    <property type="entry name" value="DNA/RNA_pol_sf"/>
</dbReference>
<reference evidence="1" key="1">
    <citation type="submission" date="2018-05" db="EMBL/GenBank/DDBJ databases">
        <title>Draft genome of Mucuna pruriens seed.</title>
        <authorList>
            <person name="Nnadi N.E."/>
            <person name="Vos R."/>
            <person name="Hasami M.H."/>
            <person name="Devisetty U.K."/>
            <person name="Aguiy J.C."/>
        </authorList>
    </citation>
    <scope>NUCLEOTIDE SEQUENCE [LARGE SCALE GENOMIC DNA]</scope>
    <source>
        <strain evidence="1">JCA_2017</strain>
    </source>
</reference>
<evidence type="ECO:0000313" key="2">
    <source>
        <dbReference type="Proteomes" id="UP000257109"/>
    </source>
</evidence>
<proteinExistence type="predicted"/>
<organism evidence="1 2">
    <name type="scientific">Mucuna pruriens</name>
    <name type="common">Velvet bean</name>
    <name type="synonym">Dolichos pruriens</name>
    <dbReference type="NCBI Taxonomy" id="157652"/>
    <lineage>
        <taxon>Eukaryota</taxon>
        <taxon>Viridiplantae</taxon>
        <taxon>Streptophyta</taxon>
        <taxon>Embryophyta</taxon>
        <taxon>Tracheophyta</taxon>
        <taxon>Spermatophyta</taxon>
        <taxon>Magnoliopsida</taxon>
        <taxon>eudicotyledons</taxon>
        <taxon>Gunneridae</taxon>
        <taxon>Pentapetalae</taxon>
        <taxon>rosids</taxon>
        <taxon>fabids</taxon>
        <taxon>Fabales</taxon>
        <taxon>Fabaceae</taxon>
        <taxon>Papilionoideae</taxon>
        <taxon>50 kb inversion clade</taxon>
        <taxon>NPAAA clade</taxon>
        <taxon>indigoferoid/millettioid clade</taxon>
        <taxon>Phaseoleae</taxon>
        <taxon>Mucuna</taxon>
    </lineage>
</organism>
<dbReference type="AlphaFoldDB" id="A0A371HMK3"/>
<dbReference type="OrthoDB" id="1723412at2759"/>
<evidence type="ECO:0000313" key="1">
    <source>
        <dbReference type="EMBL" id="RDY04016.1"/>
    </source>
</evidence>
<gene>
    <name evidence="1" type="primary">POL</name>
    <name evidence="1" type="ORF">CR513_12328</name>
</gene>
<dbReference type="Proteomes" id="UP000257109">
    <property type="component" value="Unassembled WGS sequence"/>
</dbReference>
<feature type="non-terminal residue" evidence="1">
    <location>
        <position position="210"/>
    </location>
</feature>
<dbReference type="Gene3D" id="3.10.10.10">
    <property type="entry name" value="HIV Type 1 Reverse Transcriptase, subunit A, domain 1"/>
    <property type="match status" value="1"/>
</dbReference>
<dbReference type="PANTHER" id="PTHR24559:SF444">
    <property type="entry name" value="REVERSE TRANSCRIPTASE DOMAIN-CONTAINING PROTEIN"/>
    <property type="match status" value="1"/>
</dbReference>
<dbReference type="SUPFAM" id="SSF56672">
    <property type="entry name" value="DNA/RNA polymerases"/>
    <property type="match status" value="1"/>
</dbReference>
<name>A0A371HMK3_MUCPR</name>
<accession>A0A371HMK3</accession>
<dbReference type="InterPro" id="IPR053134">
    <property type="entry name" value="RNA-dir_DNA_polymerase"/>
</dbReference>
<comment type="caution">
    <text evidence="1">The sequence shown here is derived from an EMBL/GenBank/DDBJ whole genome shotgun (WGS) entry which is preliminary data.</text>
</comment>
<keyword evidence="2" id="KW-1185">Reference proteome</keyword>
<dbReference type="PANTHER" id="PTHR24559">
    <property type="entry name" value="TRANSPOSON TY3-I GAG-POL POLYPROTEIN"/>
    <property type="match status" value="1"/>
</dbReference>
<protein>
    <submittedName>
        <fullName evidence="1">Retrovirus-related Pol polyprotein</fullName>
    </submittedName>
</protein>
<sequence>MGVGICFGVNIWYRDGIWTVVGTRYGVGIRFGVSMRISPNTKSAFRFGSTRVGILTVDDRVDITESTSSGWDAFGLYWDDFILIKMEPYKGYKICTIIYPILDSQWVSPVQVVPKKFRMTVMKNRHDEMVPARIHNSWRFCIDYRKLNQVTHKDIFPLPFIDHVLEKLAKKSHYCFLDGFSGRWISIRQPLRVHSVRSCILGCRLDYATP</sequence>